<organism evidence="1 2">
    <name type="scientific">Chengkuizengella axinellae</name>
    <dbReference type="NCBI Taxonomy" id="3064388"/>
    <lineage>
        <taxon>Bacteria</taxon>
        <taxon>Bacillati</taxon>
        <taxon>Bacillota</taxon>
        <taxon>Bacilli</taxon>
        <taxon>Bacillales</taxon>
        <taxon>Paenibacillaceae</taxon>
        <taxon>Chengkuizengella</taxon>
    </lineage>
</organism>
<name>A0ABT9IYA2_9BACL</name>
<keyword evidence="2" id="KW-1185">Reference proteome</keyword>
<protein>
    <recommendedName>
        <fullName evidence="3">DUF2508 family protein</fullName>
    </recommendedName>
</protein>
<accession>A0ABT9IYA2</accession>
<proteinExistence type="predicted"/>
<dbReference type="RefSeq" id="WP_305991649.1">
    <property type="nucleotide sequence ID" value="NZ_JAVAMP010000003.1"/>
</dbReference>
<evidence type="ECO:0000313" key="1">
    <source>
        <dbReference type="EMBL" id="MDP5274336.1"/>
    </source>
</evidence>
<evidence type="ECO:0008006" key="3">
    <source>
        <dbReference type="Google" id="ProtNLM"/>
    </source>
</evidence>
<gene>
    <name evidence="1" type="ORF">Q5Y73_09460</name>
</gene>
<comment type="caution">
    <text evidence="1">The sequence shown here is derived from an EMBL/GenBank/DDBJ whole genome shotgun (WGS) entry which is preliminary data.</text>
</comment>
<reference evidence="1 2" key="1">
    <citation type="submission" date="2023-08" db="EMBL/GenBank/DDBJ databases">
        <authorList>
            <person name="Park J.-S."/>
        </authorList>
    </citation>
    <scope>NUCLEOTIDE SEQUENCE [LARGE SCALE GENOMIC DNA]</scope>
    <source>
        <strain evidence="1 2">2205SS18-9</strain>
    </source>
</reference>
<sequence>MAKLTKQDDIYIKQMESWLKEQEAYKKQIKTNIETSSEIVRQNKIQLKWANKRIKVAVKEYNEWRVEKGLDEIEYNV</sequence>
<evidence type="ECO:0000313" key="2">
    <source>
        <dbReference type="Proteomes" id="UP001231941"/>
    </source>
</evidence>
<dbReference type="Proteomes" id="UP001231941">
    <property type="component" value="Unassembled WGS sequence"/>
</dbReference>
<dbReference type="EMBL" id="JAVAMP010000003">
    <property type="protein sequence ID" value="MDP5274336.1"/>
    <property type="molecule type" value="Genomic_DNA"/>
</dbReference>